<gene>
    <name evidence="2" type="ORF">MKJ03_18705</name>
</gene>
<proteinExistence type="predicted"/>
<keyword evidence="2" id="KW-0614">Plasmid</keyword>
<comment type="caution">
    <text evidence="2">The sequence shown here is derived from an EMBL/GenBank/DDBJ whole genome shotgun (WGS) entry which is preliminary data.</text>
</comment>
<sequence>MAHSRAVTRPRARFTFALIPLCLGGCNGAVDLADGIAPVLQGPSVEAASSNRSTVLDGLRRDAGYGNVEAGWYDVTLAGFNYVDDACSAYFDRLFKLNRRKDAIRSTLSVGGQTTNAILFATKASQLSMAVVAQAFGLASSLTDIVSGTYLYQLPPATTKSFVAKLSRAYREGAAQQKSGINGPASAYGYVRGYLDLCLPATIEASLVEHVGAATAVPVSAPGASSVGVKVGSERDPEVAAALQEPASATTPLPPQGPRRDVPRFSALISTERLKRIQALVCVPSDGQPGPATDQAIRQFLLGRNVLRPDTEATGINSAEVEMLTEEADLAAGKTCAQRGVRDAFDAGEQSR</sequence>
<evidence type="ECO:0000313" key="2">
    <source>
        <dbReference type="EMBL" id="MCJ8240369.1"/>
    </source>
</evidence>
<dbReference type="RefSeq" id="WP_245137724.1">
    <property type="nucleotide sequence ID" value="NZ_CP128477.1"/>
</dbReference>
<accession>A0ABT0D4N7</accession>
<name>A0ABT0D4N7_9HYPH</name>
<dbReference type="EMBL" id="JALAYX010000005">
    <property type="protein sequence ID" value="MCJ8240369.1"/>
    <property type="molecule type" value="Genomic_DNA"/>
</dbReference>
<evidence type="ECO:0000256" key="1">
    <source>
        <dbReference type="SAM" id="MobiDB-lite"/>
    </source>
</evidence>
<reference evidence="2 3" key="1">
    <citation type="submission" date="2022-03" db="EMBL/GenBank/DDBJ databases">
        <title>Rhizobium SSM4.3 sp. nov., isolated from Sediment (Gouqi Island).</title>
        <authorList>
            <person name="Chen G."/>
        </authorList>
    </citation>
    <scope>NUCLEOTIDE SEQUENCE [LARGE SCALE GENOMIC DNA]</scope>
    <source>
        <strain evidence="2 3">SSM4.3</strain>
        <plasmid evidence="2">unnamed</plasmid>
    </source>
</reference>
<keyword evidence="3" id="KW-1185">Reference proteome</keyword>
<protein>
    <submittedName>
        <fullName evidence="2">Uncharacterized protein</fullName>
    </submittedName>
</protein>
<feature type="region of interest" description="Disordered" evidence="1">
    <location>
        <begin position="235"/>
        <end position="261"/>
    </location>
</feature>
<dbReference type="Proteomes" id="UP001522662">
    <property type="component" value="Unassembled WGS sequence"/>
</dbReference>
<evidence type="ECO:0000313" key="3">
    <source>
        <dbReference type="Proteomes" id="UP001522662"/>
    </source>
</evidence>
<geneLocation type="plasmid" evidence="2">
    <name>unnamed</name>
</geneLocation>
<organism evidence="2 3">
    <name type="scientific">Peteryoungia algae</name>
    <dbReference type="NCBI Taxonomy" id="2919917"/>
    <lineage>
        <taxon>Bacteria</taxon>
        <taxon>Pseudomonadati</taxon>
        <taxon>Pseudomonadota</taxon>
        <taxon>Alphaproteobacteria</taxon>
        <taxon>Hyphomicrobiales</taxon>
        <taxon>Rhizobiaceae</taxon>
        <taxon>Peteryoungia</taxon>
    </lineage>
</organism>